<dbReference type="PANTHER" id="PTHR43214">
    <property type="entry name" value="TWO-COMPONENT RESPONSE REGULATOR"/>
    <property type="match status" value="1"/>
</dbReference>
<dbReference type="SMART" id="SM00421">
    <property type="entry name" value="HTH_LUXR"/>
    <property type="match status" value="1"/>
</dbReference>
<gene>
    <name evidence="9" type="ORF">OE229_17005</name>
</gene>
<dbReference type="InterPro" id="IPR001789">
    <property type="entry name" value="Sig_transdc_resp-reg_receiver"/>
</dbReference>
<dbReference type="RefSeq" id="WP_262139042.1">
    <property type="nucleotide sequence ID" value="NZ_CP106879.1"/>
</dbReference>
<reference evidence="9" key="1">
    <citation type="submission" date="2022-09" db="EMBL/GenBank/DDBJ databases">
        <title>Taxonomy of Curtobacterium flaccumfaciens.</title>
        <authorList>
            <person name="Osdaghi E."/>
            <person name="Taghavi S.M."/>
            <person name="Hamidizade M."/>
            <person name="Abachi H."/>
            <person name="Fazliarab A."/>
            <person name="Baeyen S."/>
            <person name="Portier P."/>
            <person name="Van Vaerenbergh J."/>
            <person name="Jacques M.-A."/>
        </authorList>
    </citation>
    <scope>NUCLEOTIDE SEQUENCE</scope>
    <source>
        <strain evidence="9">AGQB46</strain>
    </source>
</reference>
<dbReference type="InterPro" id="IPR016032">
    <property type="entry name" value="Sig_transdc_resp-reg_C-effctor"/>
</dbReference>
<keyword evidence="1 5" id="KW-0597">Phosphoprotein</keyword>
<evidence type="ECO:0000256" key="3">
    <source>
        <dbReference type="ARBA" id="ARBA00023125"/>
    </source>
</evidence>
<dbReference type="SMART" id="SM00448">
    <property type="entry name" value="REC"/>
    <property type="match status" value="1"/>
</dbReference>
<evidence type="ECO:0000256" key="2">
    <source>
        <dbReference type="ARBA" id="ARBA00023015"/>
    </source>
</evidence>
<evidence type="ECO:0000259" key="8">
    <source>
        <dbReference type="PROSITE" id="PS50110"/>
    </source>
</evidence>
<dbReference type="InterPro" id="IPR058245">
    <property type="entry name" value="NreC/VraR/RcsB-like_REC"/>
</dbReference>
<accession>A0A9Q9T356</accession>
<evidence type="ECO:0000256" key="1">
    <source>
        <dbReference type="ARBA" id="ARBA00022553"/>
    </source>
</evidence>
<dbReference type="GO" id="GO:0000160">
    <property type="term" value="P:phosphorelay signal transduction system"/>
    <property type="evidence" value="ECO:0007669"/>
    <property type="project" value="InterPro"/>
</dbReference>
<dbReference type="CDD" id="cd06170">
    <property type="entry name" value="LuxR_C_like"/>
    <property type="match status" value="1"/>
</dbReference>
<keyword evidence="3" id="KW-0238">DNA-binding</keyword>
<dbReference type="InterPro" id="IPR000792">
    <property type="entry name" value="Tscrpt_reg_LuxR_C"/>
</dbReference>
<evidence type="ECO:0000256" key="6">
    <source>
        <dbReference type="SAM" id="MobiDB-lite"/>
    </source>
</evidence>
<dbReference type="PANTHER" id="PTHR43214:SF24">
    <property type="entry name" value="TRANSCRIPTIONAL REGULATORY PROTEIN NARL-RELATED"/>
    <property type="match status" value="1"/>
</dbReference>
<dbReference type="Pfam" id="PF00196">
    <property type="entry name" value="GerE"/>
    <property type="match status" value="1"/>
</dbReference>
<dbReference type="KEGG" id="cpoi:OE229_17005"/>
<dbReference type="PROSITE" id="PS00622">
    <property type="entry name" value="HTH_LUXR_1"/>
    <property type="match status" value="1"/>
</dbReference>
<dbReference type="EMBL" id="CP106879">
    <property type="protein sequence ID" value="UYC80783.1"/>
    <property type="molecule type" value="Genomic_DNA"/>
</dbReference>
<protein>
    <submittedName>
        <fullName evidence="9">Response regulator transcription factor</fullName>
    </submittedName>
</protein>
<dbReference type="CDD" id="cd17535">
    <property type="entry name" value="REC_NarL-like"/>
    <property type="match status" value="1"/>
</dbReference>
<dbReference type="Proteomes" id="UP001062223">
    <property type="component" value="Chromosome"/>
</dbReference>
<dbReference type="InterPro" id="IPR039420">
    <property type="entry name" value="WalR-like"/>
</dbReference>
<evidence type="ECO:0000259" key="7">
    <source>
        <dbReference type="PROSITE" id="PS50043"/>
    </source>
</evidence>
<dbReference type="InterPro" id="IPR011006">
    <property type="entry name" value="CheY-like_superfamily"/>
</dbReference>
<dbReference type="PRINTS" id="PR00038">
    <property type="entry name" value="HTHLUXR"/>
</dbReference>
<dbReference type="AlphaFoldDB" id="A0A9Q9T356"/>
<name>A0A9Q9T356_9MICO</name>
<keyword evidence="2" id="KW-0805">Transcription regulation</keyword>
<dbReference type="Pfam" id="PF00072">
    <property type="entry name" value="Response_reg"/>
    <property type="match status" value="1"/>
</dbReference>
<feature type="modified residue" description="4-aspartylphosphate" evidence="5">
    <location>
        <position position="64"/>
    </location>
</feature>
<sequence>MAADDVNATTDLTMVLVDDQELVRAGFRVILESEPGFRVVGEAADGAGAVEAVQQLRPDVVCLDVQMPGVDGLEAARRIAALPDPPAVLILTTFDSDDALFQALEAGASGFLLKNASPERLIDAVRTVAAGDALLAPDVTRRVISRATASAAAQPSATTTATTATTATTDTTTTTGDDALAAAGLTERETEVLRLLARGLSNAEIAAELYVGDATVKTHVSNVLQKLALRDRIQAVVWAFEHGVAG</sequence>
<evidence type="ECO:0000313" key="10">
    <source>
        <dbReference type="Proteomes" id="UP001062223"/>
    </source>
</evidence>
<dbReference type="GO" id="GO:0003677">
    <property type="term" value="F:DNA binding"/>
    <property type="evidence" value="ECO:0007669"/>
    <property type="project" value="UniProtKB-KW"/>
</dbReference>
<dbReference type="GO" id="GO:0006355">
    <property type="term" value="P:regulation of DNA-templated transcription"/>
    <property type="evidence" value="ECO:0007669"/>
    <property type="project" value="InterPro"/>
</dbReference>
<feature type="domain" description="HTH luxR-type" evidence="7">
    <location>
        <begin position="178"/>
        <end position="243"/>
    </location>
</feature>
<dbReference type="SUPFAM" id="SSF46894">
    <property type="entry name" value="C-terminal effector domain of the bipartite response regulators"/>
    <property type="match status" value="1"/>
</dbReference>
<keyword evidence="4" id="KW-0804">Transcription</keyword>
<dbReference type="Gene3D" id="3.40.50.2300">
    <property type="match status" value="1"/>
</dbReference>
<feature type="domain" description="Response regulatory" evidence="8">
    <location>
        <begin position="13"/>
        <end position="129"/>
    </location>
</feature>
<feature type="region of interest" description="Disordered" evidence="6">
    <location>
        <begin position="154"/>
        <end position="176"/>
    </location>
</feature>
<dbReference type="PROSITE" id="PS50110">
    <property type="entry name" value="RESPONSE_REGULATORY"/>
    <property type="match status" value="1"/>
</dbReference>
<dbReference type="PROSITE" id="PS50043">
    <property type="entry name" value="HTH_LUXR_2"/>
    <property type="match status" value="1"/>
</dbReference>
<organism evidence="9 10">
    <name type="scientific">Curtobacterium poinsettiae</name>
    <dbReference type="NCBI Taxonomy" id="159612"/>
    <lineage>
        <taxon>Bacteria</taxon>
        <taxon>Bacillati</taxon>
        <taxon>Actinomycetota</taxon>
        <taxon>Actinomycetes</taxon>
        <taxon>Micrococcales</taxon>
        <taxon>Microbacteriaceae</taxon>
        <taxon>Curtobacterium</taxon>
    </lineage>
</organism>
<proteinExistence type="predicted"/>
<evidence type="ECO:0000313" key="9">
    <source>
        <dbReference type="EMBL" id="UYC80783.1"/>
    </source>
</evidence>
<evidence type="ECO:0000256" key="4">
    <source>
        <dbReference type="ARBA" id="ARBA00023163"/>
    </source>
</evidence>
<dbReference type="SUPFAM" id="SSF52172">
    <property type="entry name" value="CheY-like"/>
    <property type="match status" value="1"/>
</dbReference>
<evidence type="ECO:0000256" key="5">
    <source>
        <dbReference type="PROSITE-ProRule" id="PRU00169"/>
    </source>
</evidence>